<reference evidence="3 4" key="1">
    <citation type="submission" date="2019-05" db="EMBL/GenBank/DDBJ databases">
        <title>Georgenia *** sp. nov., and Georgenia *** sp. nov., isolated from the intestinal contents of plateau pika (Ochotona curzoniae) in the Qinghai-Tibet plateau of China.</title>
        <authorList>
            <person name="Tian Z."/>
        </authorList>
    </citation>
    <scope>NUCLEOTIDE SEQUENCE [LARGE SCALE GENOMIC DNA]</scope>
    <source>
        <strain evidence="3 4">Z294</strain>
    </source>
</reference>
<keyword evidence="1" id="KW-0119">Carbohydrate metabolism</keyword>
<evidence type="ECO:0000259" key="2">
    <source>
        <dbReference type="Pfam" id="PF01261"/>
    </source>
</evidence>
<dbReference type="Pfam" id="PF01261">
    <property type="entry name" value="AP_endonuc_2"/>
    <property type="match status" value="1"/>
</dbReference>
<sequence length="301" mass="31629">MIALANAPVSYGVFELGASAGGRLPGPEELLGLVASAGYTGIDSGPIGMFGRGERLRENLRRHGLALAGGWVDLPFADDAAFTAALPGYRDALAFFAEAAPVNPGLPPKPTLACSGSAQRRANPGGGPGLGLRPAEWDRYAANVEHAAALAGEHGLEVTFHHHACTFVETPEEIDELLDRTTVGLTLDTGHLILGGGDPLDGLARWGSRINHLHLKDARKSVLDGVVRGKGDLRTVWAGKAFVPLGTGDLDVPAVVEAVLTSGYAGWLEVEQDTIPDPADPPGTAQADQVHNREVLRRWFP</sequence>
<dbReference type="InterPro" id="IPR013022">
    <property type="entry name" value="Xyl_isomerase-like_TIM-brl"/>
</dbReference>
<evidence type="ECO:0000313" key="3">
    <source>
        <dbReference type="EMBL" id="QDB79657.1"/>
    </source>
</evidence>
<dbReference type="Gene3D" id="3.20.20.150">
    <property type="entry name" value="Divalent-metal-dependent TIM barrel enzymes"/>
    <property type="match status" value="1"/>
</dbReference>
<feature type="domain" description="Xylose isomerase-like TIM barrel" evidence="2">
    <location>
        <begin position="33"/>
        <end position="280"/>
    </location>
</feature>
<evidence type="ECO:0000313" key="4">
    <source>
        <dbReference type="Proteomes" id="UP000313948"/>
    </source>
</evidence>
<protein>
    <submittedName>
        <fullName evidence="3">TIM barrel protein</fullName>
    </submittedName>
</protein>
<evidence type="ECO:0000256" key="1">
    <source>
        <dbReference type="ARBA" id="ARBA00023277"/>
    </source>
</evidence>
<dbReference type="PANTHER" id="PTHR12110">
    <property type="entry name" value="HYDROXYPYRUVATE ISOMERASE"/>
    <property type="match status" value="1"/>
</dbReference>
<organism evidence="3 4">
    <name type="scientific">Georgenia wutianyii</name>
    <dbReference type="NCBI Taxonomy" id="2585135"/>
    <lineage>
        <taxon>Bacteria</taxon>
        <taxon>Bacillati</taxon>
        <taxon>Actinomycetota</taxon>
        <taxon>Actinomycetes</taxon>
        <taxon>Micrococcales</taxon>
        <taxon>Bogoriellaceae</taxon>
        <taxon>Georgenia</taxon>
    </lineage>
</organism>
<keyword evidence="4" id="KW-1185">Reference proteome</keyword>
<dbReference type="EMBL" id="CP040899">
    <property type="protein sequence ID" value="QDB79657.1"/>
    <property type="molecule type" value="Genomic_DNA"/>
</dbReference>
<accession>A0ABX5VMD5</accession>
<dbReference type="InterPro" id="IPR036237">
    <property type="entry name" value="Xyl_isomerase-like_sf"/>
</dbReference>
<proteinExistence type="predicted"/>
<dbReference type="Proteomes" id="UP000313948">
    <property type="component" value="Chromosome"/>
</dbReference>
<dbReference type="SUPFAM" id="SSF51658">
    <property type="entry name" value="Xylose isomerase-like"/>
    <property type="match status" value="1"/>
</dbReference>
<dbReference type="RefSeq" id="WP_139948670.1">
    <property type="nucleotide sequence ID" value="NZ_CP040899.1"/>
</dbReference>
<gene>
    <name evidence="3" type="ORF">FE251_09920</name>
</gene>
<name>A0ABX5VMD5_9MICO</name>
<dbReference type="PANTHER" id="PTHR12110:SF41">
    <property type="entry name" value="INOSOSE DEHYDRATASE"/>
    <property type="match status" value="1"/>
</dbReference>
<dbReference type="InterPro" id="IPR050312">
    <property type="entry name" value="IolE/XylAMocC-like"/>
</dbReference>